<sequence>MRTSENISQNFSGIKEGDLTHKRHFLNLRQSTRDTWYGRRRFGV</sequence>
<dbReference type="AlphaFoldDB" id="A0A495PW79"/>
<name>A0A495PW79_9FLAO</name>
<organism evidence="1 2">
    <name type="scientific">Gillisia mitskevichiae</name>
    <dbReference type="NCBI Taxonomy" id="270921"/>
    <lineage>
        <taxon>Bacteria</taxon>
        <taxon>Pseudomonadati</taxon>
        <taxon>Bacteroidota</taxon>
        <taxon>Flavobacteriia</taxon>
        <taxon>Flavobacteriales</taxon>
        <taxon>Flavobacteriaceae</taxon>
        <taxon>Gillisia</taxon>
    </lineage>
</organism>
<protein>
    <submittedName>
        <fullName evidence="1">Uncharacterized protein</fullName>
    </submittedName>
</protein>
<comment type="caution">
    <text evidence="1">The sequence shown here is derived from an EMBL/GenBank/DDBJ whole genome shotgun (WGS) entry which is preliminary data.</text>
</comment>
<keyword evidence="2" id="KW-1185">Reference proteome</keyword>
<proteinExistence type="predicted"/>
<gene>
    <name evidence="1" type="ORF">BC962_1244</name>
</gene>
<dbReference type="EMBL" id="RBLG01000002">
    <property type="protein sequence ID" value="RKS52999.1"/>
    <property type="molecule type" value="Genomic_DNA"/>
</dbReference>
<accession>A0A495PW79</accession>
<dbReference type="RefSeq" id="WP_262674243.1">
    <property type="nucleotide sequence ID" value="NZ_RBLG01000002.1"/>
</dbReference>
<dbReference type="Proteomes" id="UP000276282">
    <property type="component" value="Unassembled WGS sequence"/>
</dbReference>
<evidence type="ECO:0000313" key="2">
    <source>
        <dbReference type="Proteomes" id="UP000276282"/>
    </source>
</evidence>
<evidence type="ECO:0000313" key="1">
    <source>
        <dbReference type="EMBL" id="RKS52999.1"/>
    </source>
</evidence>
<reference evidence="1 2" key="1">
    <citation type="submission" date="2018-10" db="EMBL/GenBank/DDBJ databases">
        <title>Genomic Encyclopedia of Archaeal and Bacterial Type Strains, Phase II (KMG-II): from individual species to whole genera.</title>
        <authorList>
            <person name="Goeker M."/>
        </authorList>
    </citation>
    <scope>NUCLEOTIDE SEQUENCE [LARGE SCALE GENOMIC DNA]</scope>
    <source>
        <strain evidence="1 2">DSM 19839</strain>
    </source>
</reference>